<evidence type="ECO:0000313" key="1">
    <source>
        <dbReference type="EMBL" id="BBU80849.1"/>
    </source>
</evidence>
<sequence length="117" mass="13692">MKSDLTIKNRYCTIPQAKFRKWDEMDVLLWKLGKNDSRRRSGVYYLNAYKDAYVQYNRDKIIKYAYAAGIRPELLGGVAWIESGGMPENYKFQIYETKRMIGLLDMPENKTSFGSKA</sequence>
<dbReference type="EMBL" id="AP022360">
    <property type="protein sequence ID" value="BBU80849.1"/>
    <property type="molecule type" value="Genomic_DNA"/>
</dbReference>
<organism evidence="1 2">
    <name type="scientific">Escherichia coli</name>
    <dbReference type="NCBI Taxonomy" id="562"/>
    <lineage>
        <taxon>Bacteria</taxon>
        <taxon>Pseudomonadati</taxon>
        <taxon>Pseudomonadota</taxon>
        <taxon>Gammaproteobacteria</taxon>
        <taxon>Enterobacterales</taxon>
        <taxon>Enterobacteriaceae</taxon>
        <taxon>Escherichia</taxon>
    </lineage>
</organism>
<proteinExistence type="predicted"/>
<name>A0A8S0FMF9_ECOLX</name>
<protein>
    <submittedName>
        <fullName evidence="1">Uncharacterized protein</fullName>
    </submittedName>
</protein>
<accession>A0A8S0FMF9</accession>
<gene>
    <name evidence="1" type="ORF">EIMP300_22490</name>
</gene>
<dbReference type="AlphaFoldDB" id="A0A8S0FMF9"/>
<dbReference type="Proteomes" id="UP000467488">
    <property type="component" value="Chromosome"/>
</dbReference>
<evidence type="ECO:0000313" key="2">
    <source>
        <dbReference type="Proteomes" id="UP000467488"/>
    </source>
</evidence>
<reference evidence="1 2" key="1">
    <citation type="submission" date="2020-01" db="EMBL/GenBank/DDBJ databases">
        <title>Dynamics of blaIMP-6 dissemination in carbapenem resistant Enterobacteriacea isolated from regional surveillance in Osaka, Japan.</title>
        <authorList>
            <person name="Abe R."/>
            <person name="Akeda Y."/>
            <person name="Sugawara Y."/>
            <person name="Yamamoto N."/>
            <person name="Tomono K."/>
            <person name="Takeuchi D."/>
            <person name="Kawahara R."/>
            <person name="Hamada S."/>
        </authorList>
    </citation>
    <scope>NUCLEOTIDE SEQUENCE [LARGE SCALE GENOMIC DNA]</scope>
    <source>
        <strain evidence="1 2">E300</strain>
    </source>
</reference>